<comment type="similarity">
    <text evidence="1">Belongs to the RutC family.</text>
</comment>
<reference evidence="2 3" key="1">
    <citation type="submission" date="2018-03" db="EMBL/GenBank/DDBJ databases">
        <title>Genomic Encyclopedia of Type Strains, Phase III (KMG-III): the genomes of soil and plant-associated and newly described type strains.</title>
        <authorList>
            <person name="Whitman W."/>
        </authorList>
    </citation>
    <scope>NUCLEOTIDE SEQUENCE [LARGE SCALE GENOMIC DNA]</scope>
    <source>
        <strain evidence="2 3">CGMCC 4.7104</strain>
    </source>
</reference>
<dbReference type="EMBL" id="PVNG01000009">
    <property type="protein sequence ID" value="PRX64139.1"/>
    <property type="molecule type" value="Genomic_DNA"/>
</dbReference>
<dbReference type="GO" id="GO:0005829">
    <property type="term" value="C:cytosol"/>
    <property type="evidence" value="ECO:0007669"/>
    <property type="project" value="TreeGrafter"/>
</dbReference>
<evidence type="ECO:0000313" key="3">
    <source>
        <dbReference type="Proteomes" id="UP000238312"/>
    </source>
</evidence>
<dbReference type="GO" id="GO:0019239">
    <property type="term" value="F:deaminase activity"/>
    <property type="evidence" value="ECO:0007669"/>
    <property type="project" value="TreeGrafter"/>
</dbReference>
<dbReference type="Gene3D" id="3.30.1330.40">
    <property type="entry name" value="RutC-like"/>
    <property type="match status" value="1"/>
</dbReference>
<evidence type="ECO:0000256" key="1">
    <source>
        <dbReference type="ARBA" id="ARBA00010552"/>
    </source>
</evidence>
<dbReference type="Proteomes" id="UP000238312">
    <property type="component" value="Unassembled WGS sequence"/>
</dbReference>
<accession>A0A2T0MY52</accession>
<dbReference type="InterPro" id="IPR006175">
    <property type="entry name" value="YjgF/YER057c/UK114"/>
</dbReference>
<dbReference type="CDD" id="cd00448">
    <property type="entry name" value="YjgF_YER057c_UK114_family"/>
    <property type="match status" value="1"/>
</dbReference>
<keyword evidence="3" id="KW-1185">Reference proteome</keyword>
<protein>
    <submittedName>
        <fullName evidence="2">Enamine deaminase RidA (YjgF/YER057c/UK114 family)</fullName>
    </submittedName>
</protein>
<evidence type="ECO:0000313" key="2">
    <source>
        <dbReference type="EMBL" id="PRX64139.1"/>
    </source>
</evidence>
<comment type="caution">
    <text evidence="2">The sequence shown here is derived from an EMBL/GenBank/DDBJ whole genome shotgun (WGS) entry which is preliminary data.</text>
</comment>
<dbReference type="AlphaFoldDB" id="A0A2T0MY52"/>
<organism evidence="2 3">
    <name type="scientific">Nonomuraea fuscirosea</name>
    <dbReference type="NCBI Taxonomy" id="1291556"/>
    <lineage>
        <taxon>Bacteria</taxon>
        <taxon>Bacillati</taxon>
        <taxon>Actinomycetota</taxon>
        <taxon>Actinomycetes</taxon>
        <taxon>Streptosporangiales</taxon>
        <taxon>Streptosporangiaceae</taxon>
        <taxon>Nonomuraea</taxon>
    </lineage>
</organism>
<dbReference type="InterPro" id="IPR035959">
    <property type="entry name" value="RutC-like_sf"/>
</dbReference>
<dbReference type="PANTHER" id="PTHR11803">
    <property type="entry name" value="2-IMINOBUTANOATE/2-IMINOPROPANOATE DEAMINASE RIDA"/>
    <property type="match status" value="1"/>
</dbReference>
<gene>
    <name evidence="2" type="ORF">B0I32_10967</name>
</gene>
<dbReference type="SUPFAM" id="SSF55298">
    <property type="entry name" value="YjgF-like"/>
    <property type="match status" value="1"/>
</dbReference>
<name>A0A2T0MY52_9ACTN</name>
<sequence length="126" mass="13491">MPREVISTPEAPEHPSYSQAVKAGNTIYVAETVGVDVATGEPARPTIQEQTRQSLLNCQAILRAGGATLSDAVMIHTLLLHPEDADGVNKVFEEFFPDVRPPRCVSKLGVDRPGILVSIAMVAVTD</sequence>
<dbReference type="RefSeq" id="WP_106242100.1">
    <property type="nucleotide sequence ID" value="NZ_PVNG01000009.1"/>
</dbReference>
<proteinExistence type="inferred from homology"/>
<dbReference type="PANTHER" id="PTHR11803:SF58">
    <property type="entry name" value="PROTEIN HMF1-RELATED"/>
    <property type="match status" value="1"/>
</dbReference>
<dbReference type="Pfam" id="PF01042">
    <property type="entry name" value="Ribonuc_L-PSP"/>
    <property type="match status" value="1"/>
</dbReference>
<dbReference type="OrthoDB" id="8684161at2"/>